<protein>
    <submittedName>
        <fullName evidence="1">Uncharacterized protein</fullName>
    </submittedName>
</protein>
<gene>
    <name evidence="1" type="ORF">MRATA1EN22A_LOCUS13792</name>
</gene>
<reference evidence="1" key="1">
    <citation type="submission" date="2023-05" db="EMBL/GenBank/DDBJ databases">
        <authorList>
            <consortium name="ELIXIR-Norway"/>
        </authorList>
    </citation>
    <scope>NUCLEOTIDE SEQUENCE</scope>
</reference>
<evidence type="ECO:0000313" key="1">
    <source>
        <dbReference type="EMBL" id="CAN0216630.1"/>
    </source>
</evidence>
<reference evidence="1" key="2">
    <citation type="submission" date="2025-03" db="EMBL/GenBank/DDBJ databases">
        <authorList>
            <consortium name="ELIXIR-Norway"/>
            <consortium name="Elixir Norway"/>
        </authorList>
    </citation>
    <scope>NUCLEOTIDE SEQUENCE</scope>
</reference>
<accession>A0AC59Z4G3</accession>
<dbReference type="EMBL" id="OX596108">
    <property type="protein sequence ID" value="CAN0216630.1"/>
    <property type="molecule type" value="Genomic_DNA"/>
</dbReference>
<sequence length="167" mass="18556">MSGRTYNHETNIIRMLNFYTFTHFYCTTESEREQELRGVEQQRLRSTGAASSPEETPLSQGREQQLRFAGAAGERYPMSKRFCAVSGLSSSLRLRSPPHRNHVPWSYSQPRITAPVTSAFSIRCHSPCPAVTQAGCGAAIHGSPQAQCTPFSDGSFLSLRSVHFCLI</sequence>
<evidence type="ECO:0000313" key="2">
    <source>
        <dbReference type="Proteomes" id="UP001162501"/>
    </source>
</evidence>
<proteinExistence type="predicted"/>
<organism evidence="1 2">
    <name type="scientific">Rangifer tarandus platyrhynchus</name>
    <name type="common">Svalbard reindeer</name>
    <dbReference type="NCBI Taxonomy" id="3082113"/>
    <lineage>
        <taxon>Eukaryota</taxon>
        <taxon>Metazoa</taxon>
        <taxon>Chordata</taxon>
        <taxon>Craniata</taxon>
        <taxon>Vertebrata</taxon>
        <taxon>Euteleostomi</taxon>
        <taxon>Mammalia</taxon>
        <taxon>Eutheria</taxon>
        <taxon>Laurasiatheria</taxon>
        <taxon>Artiodactyla</taxon>
        <taxon>Ruminantia</taxon>
        <taxon>Pecora</taxon>
        <taxon>Cervidae</taxon>
        <taxon>Odocoileinae</taxon>
        <taxon>Rangifer</taxon>
    </lineage>
</organism>
<name>A0AC59Z4G3_RANTA</name>
<dbReference type="Proteomes" id="UP001162501">
    <property type="component" value="Chromosome 24"/>
</dbReference>